<keyword evidence="1" id="KW-0472">Membrane</keyword>
<reference evidence="2 3" key="1">
    <citation type="submission" date="2020-12" db="EMBL/GenBank/DDBJ databases">
        <title>Identification and biosynthesis of polyene macrolides produced by Streptomyces alfalfae Men-myco-93-63.</title>
        <authorList>
            <person name="Liu D."/>
            <person name="Li Y."/>
            <person name="Liu L."/>
            <person name="Han X."/>
            <person name="Shen F."/>
        </authorList>
    </citation>
    <scope>NUCLEOTIDE SEQUENCE [LARGE SCALE GENOMIC DNA]</scope>
    <source>
        <strain evidence="2 3">Men-myco-93-63</strain>
    </source>
</reference>
<feature type="transmembrane region" description="Helical" evidence="1">
    <location>
        <begin position="42"/>
        <end position="60"/>
    </location>
</feature>
<organism evidence="2 3">
    <name type="scientific">Streptomyces alfalfae</name>
    <dbReference type="NCBI Taxonomy" id="1642299"/>
    <lineage>
        <taxon>Bacteria</taxon>
        <taxon>Bacillati</taxon>
        <taxon>Actinomycetota</taxon>
        <taxon>Actinomycetes</taxon>
        <taxon>Kitasatosporales</taxon>
        <taxon>Streptomycetaceae</taxon>
        <taxon>Streptomyces</taxon>
    </lineage>
</organism>
<evidence type="ECO:0000256" key="1">
    <source>
        <dbReference type="SAM" id="Phobius"/>
    </source>
</evidence>
<sequence>MTTPRADALARHAGRLLCHHLALAMALTAALTAHPAETWRPALYLLWAALPLTATAWTLARANQKRLQRCERSRHTSHPTDWTPAA</sequence>
<name>A0A7T4PMR4_9ACTN</name>
<proteinExistence type="predicted"/>
<protein>
    <submittedName>
        <fullName evidence="2">Uncharacterized protein</fullName>
    </submittedName>
</protein>
<evidence type="ECO:0000313" key="3">
    <source>
        <dbReference type="Proteomes" id="UP000596130"/>
    </source>
</evidence>
<keyword evidence="1" id="KW-0812">Transmembrane</keyword>
<dbReference type="RefSeq" id="WP_198504627.1">
    <property type="nucleotide sequence ID" value="NZ_CP065959.1"/>
</dbReference>
<dbReference type="EMBL" id="CP065959">
    <property type="protein sequence ID" value="QQC93070.1"/>
    <property type="molecule type" value="Genomic_DNA"/>
</dbReference>
<evidence type="ECO:0000313" key="2">
    <source>
        <dbReference type="EMBL" id="QQC93070.1"/>
    </source>
</evidence>
<dbReference type="Proteomes" id="UP000596130">
    <property type="component" value="Chromosome"/>
</dbReference>
<keyword evidence="1" id="KW-1133">Transmembrane helix</keyword>
<accession>A0A7T4PMR4</accession>
<gene>
    <name evidence="2" type="ORF">I8755_35575</name>
</gene>
<dbReference type="AlphaFoldDB" id="A0A7T4PMR4"/>